<dbReference type="KEGG" id="rarg:115736743"/>
<evidence type="ECO:0000256" key="11">
    <source>
        <dbReference type="RuleBase" id="RU361177"/>
    </source>
</evidence>
<evidence type="ECO:0000256" key="9">
    <source>
        <dbReference type="ARBA" id="ARBA00023070"/>
    </source>
</evidence>
<evidence type="ECO:0000256" key="4">
    <source>
        <dbReference type="ARBA" id="ARBA00022630"/>
    </source>
</evidence>
<comment type="catalytic activity">
    <reaction evidence="10">
        <text>indole-3-pyruvate + NADPH + O2 + H(+) = (indol-3-yl)acetate + CO2 + NADP(+) + H2O</text>
        <dbReference type="Rhea" id="RHEA:34331"/>
        <dbReference type="ChEBI" id="CHEBI:15377"/>
        <dbReference type="ChEBI" id="CHEBI:15378"/>
        <dbReference type="ChEBI" id="CHEBI:15379"/>
        <dbReference type="ChEBI" id="CHEBI:16526"/>
        <dbReference type="ChEBI" id="CHEBI:17640"/>
        <dbReference type="ChEBI" id="CHEBI:30854"/>
        <dbReference type="ChEBI" id="CHEBI:57783"/>
        <dbReference type="ChEBI" id="CHEBI:58349"/>
        <dbReference type="EC" id="1.14.13.168"/>
    </reaction>
</comment>
<evidence type="ECO:0000256" key="1">
    <source>
        <dbReference type="ARBA" id="ARBA00001974"/>
    </source>
</evidence>
<protein>
    <recommendedName>
        <fullName evidence="11">Flavin-containing monooxygenase</fullName>
        <ecNumber evidence="11">1.-.-.-</ecNumber>
    </recommendedName>
</protein>
<keyword evidence="12" id="KW-1185">Reference proteome</keyword>
<name>A0A8B8NPJ6_9MYRT</name>
<dbReference type="Proteomes" id="UP000827889">
    <property type="component" value="Chromosome 2"/>
</dbReference>
<accession>A0A8B8NPJ6</accession>
<dbReference type="SUPFAM" id="SSF51905">
    <property type="entry name" value="FAD/NAD(P)-binding domain"/>
    <property type="match status" value="2"/>
</dbReference>
<evidence type="ECO:0000256" key="7">
    <source>
        <dbReference type="ARBA" id="ARBA00023002"/>
    </source>
</evidence>
<keyword evidence="6" id="KW-0521">NADP</keyword>
<comment type="cofactor">
    <cofactor evidence="1 11">
        <name>FAD</name>
        <dbReference type="ChEBI" id="CHEBI:57692"/>
    </cofactor>
</comment>
<sequence length="399" mass="44450">MDEANEKKVVVAIVGAGPSGLAAAACLNRQGVANIVLERDDCSCSLWRKRAYDRLKLHLAKQFCELPYMPFPSKSPTFIPRDQFIEYLDSYKSHFGIKPYCGRSVESASYDDQIGKWRILARNTGSGEHEVYVAEFLVVASGENSEGAMPEIDGLESFGGEVMHSSEYRNGREFGGKNVLVVGCGNSGMEIGYDLWSHGANTSIVARSPVEVVTKEMVFLGMVLLKFLPFRIVDFLMMLLSKLIYGDYSKYGLRRPKNGPFHLKAVTGRSPTIDVGAMRGIKNGEIKVFPPIKSIKGKLVTFINETRSRFESIIFATGYKSNVRKWLQGGDDLFNDDGMTKVRHQWKGENGLYCIGFSQQGLFGISADARNVADDISFKLQRRRKGNAWDVAHGMISLY</sequence>
<keyword evidence="8 11" id="KW-0503">Monooxygenase</keyword>
<dbReference type="PRINTS" id="PR00368">
    <property type="entry name" value="FADPNR"/>
</dbReference>
<dbReference type="InterPro" id="IPR020946">
    <property type="entry name" value="Flavin_mOase-like"/>
</dbReference>
<evidence type="ECO:0000313" key="12">
    <source>
        <dbReference type="Proteomes" id="UP000827889"/>
    </source>
</evidence>
<evidence type="ECO:0000256" key="5">
    <source>
        <dbReference type="ARBA" id="ARBA00022827"/>
    </source>
</evidence>
<dbReference type="PROSITE" id="PS51257">
    <property type="entry name" value="PROKAR_LIPOPROTEIN"/>
    <property type="match status" value="1"/>
</dbReference>
<keyword evidence="4 11" id="KW-0285">Flavoprotein</keyword>
<dbReference type="GO" id="GO:0050660">
    <property type="term" value="F:flavin adenine dinucleotide binding"/>
    <property type="evidence" value="ECO:0007669"/>
    <property type="project" value="InterPro"/>
</dbReference>
<keyword evidence="5 11" id="KW-0274">FAD</keyword>
<dbReference type="InterPro" id="IPR036188">
    <property type="entry name" value="FAD/NAD-bd_sf"/>
</dbReference>
<dbReference type="Pfam" id="PF00743">
    <property type="entry name" value="FMO-like"/>
    <property type="match status" value="1"/>
</dbReference>
<dbReference type="GO" id="GO:0004499">
    <property type="term" value="F:N,N-dimethylaniline monooxygenase activity"/>
    <property type="evidence" value="ECO:0007669"/>
    <property type="project" value="InterPro"/>
</dbReference>
<organism evidence="12 13">
    <name type="scientific">Rhodamnia argentea</name>
    <dbReference type="NCBI Taxonomy" id="178133"/>
    <lineage>
        <taxon>Eukaryota</taxon>
        <taxon>Viridiplantae</taxon>
        <taxon>Streptophyta</taxon>
        <taxon>Embryophyta</taxon>
        <taxon>Tracheophyta</taxon>
        <taxon>Spermatophyta</taxon>
        <taxon>Magnoliopsida</taxon>
        <taxon>eudicotyledons</taxon>
        <taxon>Gunneridae</taxon>
        <taxon>Pentapetalae</taxon>
        <taxon>rosids</taxon>
        <taxon>malvids</taxon>
        <taxon>Myrtales</taxon>
        <taxon>Myrtaceae</taxon>
        <taxon>Myrtoideae</taxon>
        <taxon>Myrteae</taxon>
        <taxon>Australasian group</taxon>
        <taxon>Rhodamnia</taxon>
    </lineage>
</organism>
<dbReference type="OrthoDB" id="66881at2759"/>
<dbReference type="PANTHER" id="PTHR43539">
    <property type="entry name" value="FLAVIN-BINDING MONOOXYGENASE-LIKE PROTEIN (AFU_ORTHOLOGUE AFUA_4G09220)"/>
    <property type="match status" value="1"/>
</dbReference>
<reference evidence="13" key="2">
    <citation type="submission" date="2025-08" db="UniProtKB">
        <authorList>
            <consortium name="RefSeq"/>
        </authorList>
    </citation>
    <scope>IDENTIFICATION</scope>
    <source>
        <tissue evidence="13">Leaf</tissue>
    </source>
</reference>
<evidence type="ECO:0000256" key="10">
    <source>
        <dbReference type="ARBA" id="ARBA00047707"/>
    </source>
</evidence>
<dbReference type="EC" id="1.-.-.-" evidence="11"/>
<evidence type="ECO:0000256" key="3">
    <source>
        <dbReference type="ARBA" id="ARBA00009183"/>
    </source>
</evidence>
<keyword evidence="7 11" id="KW-0560">Oxidoreductase</keyword>
<comment type="pathway">
    <text evidence="2">Plant hormone metabolism; auxin biosynthesis.</text>
</comment>
<dbReference type="InterPro" id="IPR050982">
    <property type="entry name" value="Auxin_biosynth/cation_transpt"/>
</dbReference>
<reference evidence="12" key="1">
    <citation type="submission" date="2025-05" db="UniProtKB">
        <authorList>
            <consortium name="RefSeq"/>
        </authorList>
    </citation>
    <scope>NUCLEOTIDE SEQUENCE [LARGE SCALE GENOMIC DNA]</scope>
</reference>
<keyword evidence="9" id="KW-0073">Auxin biosynthesis</keyword>
<dbReference type="RefSeq" id="XP_030524432.1">
    <property type="nucleotide sequence ID" value="XM_030668572.1"/>
</dbReference>
<dbReference type="GO" id="GO:0009851">
    <property type="term" value="P:auxin biosynthetic process"/>
    <property type="evidence" value="ECO:0007669"/>
    <property type="project" value="UniProtKB-KW"/>
</dbReference>
<gene>
    <name evidence="13" type="primary">LOC115736743</name>
</gene>
<evidence type="ECO:0000256" key="6">
    <source>
        <dbReference type="ARBA" id="ARBA00022857"/>
    </source>
</evidence>
<dbReference type="AlphaFoldDB" id="A0A8B8NPJ6"/>
<dbReference type="GeneID" id="115736743"/>
<evidence type="ECO:0000313" key="13">
    <source>
        <dbReference type="RefSeq" id="XP_030524432.1"/>
    </source>
</evidence>
<evidence type="ECO:0000256" key="2">
    <source>
        <dbReference type="ARBA" id="ARBA00004814"/>
    </source>
</evidence>
<proteinExistence type="inferred from homology"/>
<dbReference type="PRINTS" id="PR00469">
    <property type="entry name" value="PNDRDTASEII"/>
</dbReference>
<comment type="similarity">
    <text evidence="3 11">Belongs to the FMO family.</text>
</comment>
<dbReference type="Gene3D" id="3.50.50.60">
    <property type="entry name" value="FAD/NAD(P)-binding domain"/>
    <property type="match status" value="1"/>
</dbReference>
<dbReference type="GO" id="GO:0050661">
    <property type="term" value="F:NADP binding"/>
    <property type="evidence" value="ECO:0007669"/>
    <property type="project" value="InterPro"/>
</dbReference>
<dbReference type="PANTHER" id="PTHR43539:SF9">
    <property type="entry name" value="INDOLE-3-PYRUVATE MONOOXYGENASE YUCCA11-RELATED"/>
    <property type="match status" value="1"/>
</dbReference>
<dbReference type="GO" id="GO:0103075">
    <property type="term" value="F:indole-3-pyruvate monooxygenase activity"/>
    <property type="evidence" value="ECO:0007669"/>
    <property type="project" value="UniProtKB-EC"/>
</dbReference>
<evidence type="ECO:0000256" key="8">
    <source>
        <dbReference type="ARBA" id="ARBA00023033"/>
    </source>
</evidence>